<feature type="transmembrane region" description="Helical" evidence="8">
    <location>
        <begin position="82"/>
        <end position="104"/>
    </location>
</feature>
<dbReference type="PANTHER" id="PTHR21716">
    <property type="entry name" value="TRANSMEMBRANE PROTEIN"/>
    <property type="match status" value="1"/>
</dbReference>
<dbReference type="AlphaFoldDB" id="A0A6L5GRH5"/>
<keyword evidence="6 8" id="KW-1133">Transmembrane helix</keyword>
<feature type="transmembrane region" description="Helical" evidence="8">
    <location>
        <begin position="171"/>
        <end position="187"/>
    </location>
</feature>
<dbReference type="GO" id="GO:0005886">
    <property type="term" value="C:plasma membrane"/>
    <property type="evidence" value="ECO:0007669"/>
    <property type="project" value="UniProtKB-SubCell"/>
</dbReference>
<keyword evidence="10" id="KW-1185">Reference proteome</keyword>
<feature type="transmembrane region" description="Helical" evidence="8">
    <location>
        <begin position="40"/>
        <end position="61"/>
    </location>
</feature>
<dbReference type="EMBL" id="VOGB01000004">
    <property type="protein sequence ID" value="MQM72672.1"/>
    <property type="molecule type" value="Genomic_DNA"/>
</dbReference>
<evidence type="ECO:0000256" key="7">
    <source>
        <dbReference type="ARBA" id="ARBA00023136"/>
    </source>
</evidence>
<keyword evidence="3" id="KW-0813">Transport</keyword>
<protein>
    <submittedName>
        <fullName evidence="9">AI-2E family transporter</fullName>
    </submittedName>
</protein>
<reference evidence="9" key="1">
    <citation type="journal article" date="2020" name="Appl. Environ. Microbiol.">
        <title>Medium-Chain Fatty Acid Synthesis by 'Candidatus Weimeria bifida' gen. nov., sp. nov., and 'Candidatus Pseudoramibacter fermentans' sp. nov.</title>
        <authorList>
            <person name="Scarborough M.J."/>
            <person name="Myers K.S."/>
            <person name="Donohue T.J."/>
            <person name="Noguera D.R."/>
        </authorList>
    </citation>
    <scope>NUCLEOTIDE SEQUENCE</scope>
    <source>
        <strain evidence="9">EUB1.1</strain>
    </source>
</reference>
<dbReference type="Pfam" id="PF01594">
    <property type="entry name" value="AI-2E_transport"/>
    <property type="match status" value="1"/>
</dbReference>
<proteinExistence type="inferred from homology"/>
<keyword evidence="4" id="KW-1003">Cell membrane</keyword>
<evidence type="ECO:0000256" key="3">
    <source>
        <dbReference type="ARBA" id="ARBA00022448"/>
    </source>
</evidence>
<dbReference type="Proteomes" id="UP000473648">
    <property type="component" value="Unassembled WGS sequence"/>
</dbReference>
<evidence type="ECO:0000256" key="1">
    <source>
        <dbReference type="ARBA" id="ARBA00004651"/>
    </source>
</evidence>
<gene>
    <name evidence="9" type="ORF">FRC53_04465</name>
</gene>
<evidence type="ECO:0000256" key="4">
    <source>
        <dbReference type="ARBA" id="ARBA00022475"/>
    </source>
</evidence>
<evidence type="ECO:0000313" key="10">
    <source>
        <dbReference type="Proteomes" id="UP000473648"/>
    </source>
</evidence>
<accession>A0A6L5GRH5</accession>
<keyword evidence="5 8" id="KW-0812">Transmembrane</keyword>
<evidence type="ECO:0000256" key="2">
    <source>
        <dbReference type="ARBA" id="ARBA00009773"/>
    </source>
</evidence>
<evidence type="ECO:0000313" key="9">
    <source>
        <dbReference type="EMBL" id="MQM72672.1"/>
    </source>
</evidence>
<evidence type="ECO:0000256" key="8">
    <source>
        <dbReference type="SAM" id="Phobius"/>
    </source>
</evidence>
<feature type="transmembrane region" description="Helical" evidence="8">
    <location>
        <begin position="272"/>
        <end position="300"/>
    </location>
</feature>
<comment type="caution">
    <text evidence="9">The sequence shown here is derived from an EMBL/GenBank/DDBJ whole genome shotgun (WGS) entry which is preliminary data.</text>
</comment>
<feature type="transmembrane region" description="Helical" evidence="8">
    <location>
        <begin position="18"/>
        <end position="34"/>
    </location>
</feature>
<evidence type="ECO:0000256" key="6">
    <source>
        <dbReference type="ARBA" id="ARBA00022989"/>
    </source>
</evidence>
<sequence>MDKFNKSKIWKNKNVRRAIPLCIAILFYLIMTHLDLIGRGIAFLVNFILPVIVGIVLAYIMDPPIRNIEKKFSERGVNHARGKAIAIVIVIILVSLALLIIAVVPQVLSSVVKFATSKTSYHGALQQFVDNIAKRHVDMKSAFTAIDNMLDKMQSQVQDRLVSGSGSGGKHVLNFIIDFILAIYFLADKKRVQRNARNFFRLSMRDTTYVKVSSVWKRCDRIFIKFLFCEVIDALIVGCANAAFMLICQMSYVPMISVVVGLTNLVPTFGPIIGAVVGAFVLMMNNPIHALLFLAFTGILQALDGYMIKPKLYGDTLGVPGIWILIAVVIGGRVLGMWGMLLAIPIVAILDIVIRETLLPFMEERKIKREVRAAERAVHDTEEMDALELLMALQNDTQEKEE</sequence>
<evidence type="ECO:0000256" key="5">
    <source>
        <dbReference type="ARBA" id="ARBA00022692"/>
    </source>
</evidence>
<dbReference type="InterPro" id="IPR002549">
    <property type="entry name" value="AI-2E-like"/>
</dbReference>
<name>A0A6L5GRH5_9FIRM</name>
<keyword evidence="7 8" id="KW-0472">Membrane</keyword>
<organism evidence="9 10">
    <name type="scientific">Candidatus Pseudoramibacter fermentans</name>
    <dbReference type="NCBI Taxonomy" id="2594427"/>
    <lineage>
        <taxon>Bacteria</taxon>
        <taxon>Bacillati</taxon>
        <taxon>Bacillota</taxon>
        <taxon>Clostridia</taxon>
        <taxon>Eubacteriales</taxon>
        <taxon>Eubacteriaceae</taxon>
        <taxon>Pseudoramibacter</taxon>
    </lineage>
</organism>
<comment type="similarity">
    <text evidence="2">Belongs to the autoinducer-2 exporter (AI-2E) (TC 2.A.86) family.</text>
</comment>
<dbReference type="PANTHER" id="PTHR21716:SF53">
    <property type="entry name" value="PERMEASE PERM-RELATED"/>
    <property type="match status" value="1"/>
</dbReference>
<dbReference type="GO" id="GO:0055085">
    <property type="term" value="P:transmembrane transport"/>
    <property type="evidence" value="ECO:0007669"/>
    <property type="project" value="TreeGrafter"/>
</dbReference>
<feature type="transmembrane region" description="Helical" evidence="8">
    <location>
        <begin position="226"/>
        <end position="252"/>
    </location>
</feature>
<comment type="subcellular location">
    <subcellularLocation>
        <location evidence="1">Cell membrane</location>
        <topology evidence="1">Multi-pass membrane protein</topology>
    </subcellularLocation>
</comment>